<keyword evidence="6" id="KW-0325">Glycoprotein</keyword>
<dbReference type="InterPro" id="IPR035814">
    <property type="entry name" value="NTR_PCOLCE"/>
</dbReference>
<dbReference type="Gene3D" id="2.40.50.120">
    <property type="match status" value="1"/>
</dbReference>
<dbReference type="SUPFAM" id="SSF49854">
    <property type="entry name" value="Spermadhesin, CUB domain"/>
    <property type="match status" value="2"/>
</dbReference>
<dbReference type="GO" id="GO:0005576">
    <property type="term" value="C:extracellular region"/>
    <property type="evidence" value="ECO:0007669"/>
    <property type="project" value="UniProtKB-SubCell"/>
</dbReference>
<feature type="disulfide bond" evidence="7">
    <location>
        <begin position="156"/>
        <end position="183"/>
    </location>
</feature>
<evidence type="ECO:0000256" key="8">
    <source>
        <dbReference type="SAM" id="SignalP"/>
    </source>
</evidence>
<dbReference type="InterPro" id="IPR008993">
    <property type="entry name" value="TIMP-like_OB-fold"/>
</dbReference>
<proteinExistence type="predicted"/>
<accession>A0A340WBX5</accession>
<dbReference type="Gene3D" id="2.60.120.290">
    <property type="entry name" value="Spermadhesin, CUB domain"/>
    <property type="match status" value="2"/>
</dbReference>
<keyword evidence="11" id="KW-1185">Reference proteome</keyword>
<dbReference type="GO" id="GO:0016504">
    <property type="term" value="F:peptidase activator activity"/>
    <property type="evidence" value="ECO:0007669"/>
    <property type="project" value="TreeGrafter"/>
</dbReference>
<evidence type="ECO:0000256" key="6">
    <source>
        <dbReference type="ARBA" id="ARBA00023180"/>
    </source>
</evidence>
<keyword evidence="3 8" id="KW-0732">Signal</keyword>
<dbReference type="GeneID" id="103091240"/>
<dbReference type="PANTHER" id="PTHR24251">
    <property type="entry name" value="OVOCHYMASE-RELATED"/>
    <property type="match status" value="1"/>
</dbReference>
<reference evidence="12" key="1">
    <citation type="submission" date="2025-08" db="UniProtKB">
        <authorList>
            <consortium name="RefSeq"/>
        </authorList>
    </citation>
    <scope>IDENTIFICATION</scope>
</reference>
<dbReference type="STRING" id="118797.A0A340WBX5"/>
<feature type="chain" id="PRO_5016457807" evidence="8">
    <location>
        <begin position="24"/>
        <end position="417"/>
    </location>
</feature>
<keyword evidence="4" id="KW-0677">Repeat</keyword>
<dbReference type="PANTHER" id="PTHR24251:SF31">
    <property type="entry name" value="PROCOLLAGEN C-ENDOPEPTIDASE ENHANCER 2"/>
    <property type="match status" value="1"/>
</dbReference>
<evidence type="ECO:0000313" key="12">
    <source>
        <dbReference type="RefSeq" id="XP_007447043.1"/>
    </source>
</evidence>
<evidence type="ECO:0000256" key="7">
    <source>
        <dbReference type="PROSITE-ProRule" id="PRU00059"/>
    </source>
</evidence>
<evidence type="ECO:0000259" key="10">
    <source>
        <dbReference type="PROSITE" id="PS50189"/>
    </source>
</evidence>
<dbReference type="RefSeq" id="XP_007447043.1">
    <property type="nucleotide sequence ID" value="XM_007446981.1"/>
</dbReference>
<protein>
    <submittedName>
        <fullName evidence="12">Procollagen C-endopeptidase enhancer 2</fullName>
    </submittedName>
</protein>
<dbReference type="SMART" id="SM00042">
    <property type="entry name" value="CUB"/>
    <property type="match status" value="1"/>
</dbReference>
<evidence type="ECO:0000256" key="3">
    <source>
        <dbReference type="ARBA" id="ARBA00022729"/>
    </source>
</evidence>
<evidence type="ECO:0000256" key="5">
    <source>
        <dbReference type="ARBA" id="ARBA00023157"/>
    </source>
</evidence>
<dbReference type="Pfam" id="PF01759">
    <property type="entry name" value="NTR"/>
    <property type="match status" value="1"/>
</dbReference>
<evidence type="ECO:0000259" key="9">
    <source>
        <dbReference type="PROSITE" id="PS01180"/>
    </source>
</evidence>
<dbReference type="SMART" id="SM00643">
    <property type="entry name" value="C345C"/>
    <property type="match status" value="1"/>
</dbReference>
<dbReference type="PROSITE" id="PS50189">
    <property type="entry name" value="NTR"/>
    <property type="match status" value="1"/>
</dbReference>
<dbReference type="FunFam" id="2.40.50.120:FF:000015">
    <property type="entry name" value="Procollagen C-endopeptidase enhancer 2"/>
    <property type="match status" value="1"/>
</dbReference>
<comment type="caution">
    <text evidence="7">Lacks conserved residue(s) required for the propagation of feature annotation.</text>
</comment>
<evidence type="ECO:0000256" key="1">
    <source>
        <dbReference type="ARBA" id="ARBA00004613"/>
    </source>
</evidence>
<feature type="signal peptide" evidence="8">
    <location>
        <begin position="1"/>
        <end position="23"/>
    </location>
</feature>
<feature type="domain" description="CUB" evidence="9">
    <location>
        <begin position="156"/>
        <end position="270"/>
    </location>
</feature>
<evidence type="ECO:0000256" key="4">
    <source>
        <dbReference type="ARBA" id="ARBA00022737"/>
    </source>
</evidence>
<dbReference type="InParanoid" id="A0A340WBX5"/>
<keyword evidence="5 7" id="KW-1015">Disulfide bond</keyword>
<sequence length="417" mass="45972">MRGAGAWAPLCLLLAAAAQPSRPQPPERPVFTCGGILTGESGFIGSEGFPGVYPPNSKCTWKITLQQSLYPSDKTLKDLSENEQPQGKDLQTLTFGRPRAKAKMLLSLAVVKLLEAPSEIMRLVHKGRTSSTAESELYMRLWVWGGRNRGKGDQYCGGLLERPSGSFKTPNWPDRDYPAGVTCVWHIVAPKNQLIELKFEKFDVERDNYCRYDYVAVFNGGEINDAERIGKYCGDSPPAPIVSERNELLIQFLSDLSLTADGFIGHYKFRPKKLPATTAPPVTTTFPVTTSLKPTVALCQQKCRRTGTLESNYCLSNFVLAGTVITTIPRGGSLHATVSIINIYKEGNLAIQQAGKNMSAKVVVVCKQCPLLRRGLNYIIMGQVGEDGRGKIMPNSFIMMFKTKNQKLLDALKSKQC</sequence>
<evidence type="ECO:0000256" key="2">
    <source>
        <dbReference type="ARBA" id="ARBA00022525"/>
    </source>
</evidence>
<dbReference type="CDD" id="cd00041">
    <property type="entry name" value="CUB"/>
    <property type="match status" value="1"/>
</dbReference>
<feature type="domain" description="NTR" evidence="10">
    <location>
        <begin position="299"/>
        <end position="417"/>
    </location>
</feature>
<dbReference type="CTD" id="26577"/>
<dbReference type="FunCoup" id="A0A340WBX5">
    <property type="interactions" value="65"/>
</dbReference>
<dbReference type="GO" id="GO:0005518">
    <property type="term" value="F:collagen binding"/>
    <property type="evidence" value="ECO:0007669"/>
    <property type="project" value="TreeGrafter"/>
</dbReference>
<dbReference type="InterPro" id="IPR000859">
    <property type="entry name" value="CUB_dom"/>
</dbReference>
<dbReference type="CDD" id="cd03576">
    <property type="entry name" value="NTR_PCOLCE"/>
    <property type="match status" value="1"/>
</dbReference>
<organism evidence="11 12">
    <name type="scientific">Lipotes vexillifer</name>
    <name type="common">Yangtze river dolphin</name>
    <dbReference type="NCBI Taxonomy" id="118797"/>
    <lineage>
        <taxon>Eukaryota</taxon>
        <taxon>Metazoa</taxon>
        <taxon>Chordata</taxon>
        <taxon>Craniata</taxon>
        <taxon>Vertebrata</taxon>
        <taxon>Euteleostomi</taxon>
        <taxon>Mammalia</taxon>
        <taxon>Eutheria</taxon>
        <taxon>Laurasiatheria</taxon>
        <taxon>Artiodactyla</taxon>
        <taxon>Whippomorpha</taxon>
        <taxon>Cetacea</taxon>
        <taxon>Odontoceti</taxon>
        <taxon>Lipotidae</taxon>
        <taxon>Lipotes</taxon>
    </lineage>
</organism>
<dbReference type="AlphaFoldDB" id="A0A340WBX5"/>
<dbReference type="InterPro" id="IPR035914">
    <property type="entry name" value="Sperma_CUB_dom_sf"/>
</dbReference>
<gene>
    <name evidence="12" type="primary">PCOLCE2</name>
</gene>
<dbReference type="Proteomes" id="UP000265300">
    <property type="component" value="Unplaced"/>
</dbReference>
<dbReference type="OrthoDB" id="6116165at2759"/>
<feature type="domain" description="CUB" evidence="9">
    <location>
        <begin position="33"/>
        <end position="65"/>
    </location>
</feature>
<comment type="subcellular location">
    <subcellularLocation>
        <location evidence="1">Secreted</location>
    </subcellularLocation>
</comment>
<name>A0A340WBX5_LIPVE</name>
<dbReference type="KEGG" id="lve:103091240"/>
<dbReference type="Pfam" id="PF00431">
    <property type="entry name" value="CUB"/>
    <property type="match status" value="2"/>
</dbReference>
<keyword evidence="2" id="KW-0964">Secreted</keyword>
<dbReference type="SUPFAM" id="SSF50242">
    <property type="entry name" value="TIMP-like"/>
    <property type="match status" value="1"/>
</dbReference>
<evidence type="ECO:0000313" key="11">
    <source>
        <dbReference type="Proteomes" id="UP000265300"/>
    </source>
</evidence>
<dbReference type="FunFam" id="2.60.120.290:FF:000026">
    <property type="entry name" value="Procollagen C-endopeptidase enhancer 2"/>
    <property type="match status" value="1"/>
</dbReference>
<dbReference type="PROSITE" id="PS01180">
    <property type="entry name" value="CUB"/>
    <property type="match status" value="2"/>
</dbReference>
<dbReference type="InterPro" id="IPR018933">
    <property type="entry name" value="Netrin_module_non-TIMP"/>
</dbReference>
<dbReference type="InterPro" id="IPR001134">
    <property type="entry name" value="Netrin_domain"/>
</dbReference>